<name>A0A6J4TAN6_9ACTN</name>
<proteinExistence type="predicted"/>
<feature type="non-terminal residue" evidence="1">
    <location>
        <position position="1"/>
    </location>
</feature>
<sequence>AEAQRPAEEDERACPDHIQPDAPPARSICHRCLYCPGRGPSWFEARRRV</sequence>
<organism evidence="1">
    <name type="scientific">uncultured Solirubrobacteraceae bacterium</name>
    <dbReference type="NCBI Taxonomy" id="1162706"/>
    <lineage>
        <taxon>Bacteria</taxon>
        <taxon>Bacillati</taxon>
        <taxon>Actinomycetota</taxon>
        <taxon>Thermoleophilia</taxon>
        <taxon>Solirubrobacterales</taxon>
        <taxon>Solirubrobacteraceae</taxon>
        <taxon>environmental samples</taxon>
    </lineage>
</organism>
<feature type="non-terminal residue" evidence="1">
    <location>
        <position position="49"/>
    </location>
</feature>
<protein>
    <submittedName>
        <fullName evidence="1">Uncharacterized protein</fullName>
    </submittedName>
</protein>
<evidence type="ECO:0000313" key="1">
    <source>
        <dbReference type="EMBL" id="CAA9518272.1"/>
    </source>
</evidence>
<dbReference type="AlphaFoldDB" id="A0A6J4TAN6"/>
<dbReference type="EMBL" id="CADCVQ010000135">
    <property type="protein sequence ID" value="CAA9518272.1"/>
    <property type="molecule type" value="Genomic_DNA"/>
</dbReference>
<gene>
    <name evidence="1" type="ORF">AVDCRST_MAG67-3195</name>
</gene>
<accession>A0A6J4TAN6</accession>
<reference evidence="1" key="1">
    <citation type="submission" date="2020-02" db="EMBL/GenBank/DDBJ databases">
        <authorList>
            <person name="Meier V. D."/>
        </authorList>
    </citation>
    <scope>NUCLEOTIDE SEQUENCE</scope>
    <source>
        <strain evidence="1">AVDCRST_MAG67</strain>
    </source>
</reference>